<keyword evidence="2" id="KW-0560">Oxidoreductase</keyword>
<evidence type="ECO:0000259" key="4">
    <source>
        <dbReference type="Pfam" id="PF01593"/>
    </source>
</evidence>
<dbReference type="Pfam" id="PF01593">
    <property type="entry name" value="Amino_oxidase"/>
    <property type="match status" value="1"/>
</dbReference>
<dbReference type="InterPro" id="IPR002937">
    <property type="entry name" value="Amino_oxidase"/>
</dbReference>
<reference evidence="5 6" key="1">
    <citation type="submission" date="2019-11" db="EMBL/GenBank/DDBJ databases">
        <authorList>
            <person name="Li J."/>
        </authorList>
    </citation>
    <scope>NUCLEOTIDE SEQUENCE [LARGE SCALE GENOMIC DNA]</scope>
    <source>
        <strain evidence="5 6">J4</strain>
    </source>
</reference>
<dbReference type="AlphaFoldDB" id="A0A6G1X542"/>
<comment type="cofactor">
    <cofactor evidence="1">
        <name>FAD</name>
        <dbReference type="ChEBI" id="CHEBI:57692"/>
    </cofactor>
</comment>
<feature type="binding site" evidence="3">
    <location>
        <begin position="45"/>
        <end position="46"/>
    </location>
    <ligand>
        <name>FAD</name>
        <dbReference type="ChEBI" id="CHEBI:57692"/>
    </ligand>
</feature>
<evidence type="ECO:0000256" key="2">
    <source>
        <dbReference type="ARBA" id="ARBA00023002"/>
    </source>
</evidence>
<dbReference type="Gene3D" id="1.10.405.10">
    <property type="entry name" value="Guanine Nucleotide Dissociation Inhibitor, domain 1"/>
    <property type="match status" value="1"/>
</dbReference>
<dbReference type="SUPFAM" id="SSF51905">
    <property type="entry name" value="FAD/NAD(P)-binding domain"/>
    <property type="match status" value="1"/>
</dbReference>
<dbReference type="InterPro" id="IPR036188">
    <property type="entry name" value="FAD/NAD-bd_sf"/>
</dbReference>
<accession>A0A6G1X542</accession>
<evidence type="ECO:0000256" key="3">
    <source>
        <dbReference type="PIRSR" id="PIRSR601613-1"/>
    </source>
</evidence>
<dbReference type="Gene3D" id="3.90.660.10">
    <property type="match status" value="1"/>
</dbReference>
<dbReference type="GO" id="GO:0001716">
    <property type="term" value="F:L-amino-acid oxidase activity"/>
    <property type="evidence" value="ECO:0007669"/>
    <property type="project" value="TreeGrafter"/>
</dbReference>
<feature type="binding site" evidence="3">
    <location>
        <position position="73"/>
    </location>
    <ligand>
        <name>substrate</name>
    </ligand>
</feature>
<dbReference type="PANTHER" id="PTHR10742:SF342">
    <property type="entry name" value="AMINE OXIDASE"/>
    <property type="match status" value="1"/>
</dbReference>
<dbReference type="SUPFAM" id="SSF54373">
    <property type="entry name" value="FAD-linked reductases, C-terminal domain"/>
    <property type="match status" value="1"/>
</dbReference>
<dbReference type="EMBL" id="WJNH01000003">
    <property type="protein sequence ID" value="MRG86025.1"/>
    <property type="molecule type" value="Genomic_DNA"/>
</dbReference>
<dbReference type="PRINTS" id="PR00757">
    <property type="entry name" value="AMINEOXDASEF"/>
</dbReference>
<proteinExistence type="predicted"/>
<comment type="caution">
    <text evidence="5">The sequence shown here is derived from an EMBL/GenBank/DDBJ whole genome shotgun (WGS) entry which is preliminary data.</text>
</comment>
<feature type="binding site" evidence="3">
    <location>
        <position position="448"/>
    </location>
    <ligand>
        <name>FAD</name>
        <dbReference type="ChEBI" id="CHEBI:57692"/>
    </ligand>
</feature>
<evidence type="ECO:0000313" key="6">
    <source>
        <dbReference type="Proteomes" id="UP000480185"/>
    </source>
</evidence>
<name>A0A6G1X542_9BACI</name>
<feature type="binding site" evidence="3">
    <location>
        <begin position="70"/>
        <end position="73"/>
    </location>
    <ligand>
        <name>FAD</name>
        <dbReference type="ChEBI" id="CHEBI:57692"/>
    </ligand>
</feature>
<dbReference type="OrthoDB" id="25353at2"/>
<keyword evidence="6" id="KW-1185">Reference proteome</keyword>
<sequence length="481" mass="54743">MLSIIRNGLVKTEVPKKIIVLGAGMAGLVSASLLKQAGHDVTILEAADRVGGRIYTIRGNFKEDQYFEAGAMRIPDSHSLTMEYIKKFKLPTHEFINTTPNDIIYVKGKKVLRKTYEQNPDILNFPVYPHERGKTAAELLQSAIKPITELIEQDPKKYWPWIISEFDKYSMDFYLRYNPYGVALSPGAIEMIKVLLTLEGLIELSFLEQLRELLILFKPDITFYEITGGNDKLPRAFMDQLQDDIYFSQYVKKIVQHDNHVTVHAVHKVLEPTQITGDLVIVTIPFSVLQFVEIEPRDSFSENKWKAIRETNYAGSTKTGIQFKNRFWEKQGLIGGQTVTDLPIKYVQYPSHDIGSDSSGVILGSYTWEDDAVPWDSLEDDRRFEYVLRNLATIHGDQVYQDFQGGVSHSWIRYPYTAGAFTMFKPGQVTELTPHISSPEGRVHFAGEHTSTTHAWIQGAIESGIRVANEVNHLPRTYFSS</sequence>
<dbReference type="InterPro" id="IPR001613">
    <property type="entry name" value="Flavin_amine_oxidase"/>
</dbReference>
<dbReference type="InterPro" id="IPR050281">
    <property type="entry name" value="Flavin_monoamine_oxidase"/>
</dbReference>
<organism evidence="5 6">
    <name type="scientific">Salinibacillus xinjiangensis</name>
    <dbReference type="NCBI Taxonomy" id="1229268"/>
    <lineage>
        <taxon>Bacteria</taxon>
        <taxon>Bacillati</taxon>
        <taxon>Bacillota</taxon>
        <taxon>Bacilli</taxon>
        <taxon>Bacillales</taxon>
        <taxon>Bacillaceae</taxon>
        <taxon>Salinibacillus</taxon>
    </lineage>
</organism>
<dbReference type="Proteomes" id="UP000480185">
    <property type="component" value="Unassembled WGS sequence"/>
</dbReference>
<protein>
    <submittedName>
        <fullName evidence="5">NAD(P)-binding protein</fullName>
    </submittedName>
</protein>
<dbReference type="PANTHER" id="PTHR10742">
    <property type="entry name" value="FLAVIN MONOAMINE OXIDASE"/>
    <property type="match status" value="1"/>
</dbReference>
<dbReference type="Gene3D" id="3.50.50.60">
    <property type="entry name" value="FAD/NAD(P)-binding domain"/>
    <property type="match status" value="1"/>
</dbReference>
<dbReference type="GO" id="GO:0009063">
    <property type="term" value="P:amino acid catabolic process"/>
    <property type="evidence" value="ECO:0007669"/>
    <property type="project" value="TreeGrafter"/>
</dbReference>
<gene>
    <name evidence="5" type="ORF">GH754_06750</name>
</gene>
<evidence type="ECO:0000256" key="1">
    <source>
        <dbReference type="ARBA" id="ARBA00001974"/>
    </source>
</evidence>
<feature type="binding site" evidence="3">
    <location>
        <position position="251"/>
    </location>
    <ligand>
        <name>FAD</name>
        <dbReference type="ChEBI" id="CHEBI:57692"/>
    </ligand>
</feature>
<dbReference type="RefSeq" id="WP_153728094.1">
    <property type="nucleotide sequence ID" value="NZ_WJNH01000003.1"/>
</dbReference>
<feature type="domain" description="Amine oxidase" evidence="4">
    <location>
        <begin position="25"/>
        <end position="471"/>
    </location>
</feature>
<evidence type="ECO:0000313" key="5">
    <source>
        <dbReference type="EMBL" id="MRG86025.1"/>
    </source>
</evidence>